<dbReference type="RefSeq" id="WP_061523404.1">
    <property type="nucleotide sequence ID" value="NZ_JARLZY010000012.1"/>
</dbReference>
<name>A0A150F2S6_9BACI</name>
<dbReference type="Proteomes" id="UP000075430">
    <property type="component" value="Unassembled WGS sequence"/>
</dbReference>
<evidence type="ECO:0000313" key="2">
    <source>
        <dbReference type="EMBL" id="KXZ13178.1"/>
    </source>
</evidence>
<protein>
    <submittedName>
        <fullName evidence="2">Aspartate phosphatase</fullName>
    </submittedName>
</protein>
<dbReference type="InterPro" id="IPR011990">
    <property type="entry name" value="TPR-like_helical_dom_sf"/>
</dbReference>
<dbReference type="Pfam" id="PF18801">
    <property type="entry name" value="RapH_N"/>
    <property type="match status" value="1"/>
</dbReference>
<dbReference type="SUPFAM" id="SSF48452">
    <property type="entry name" value="TPR-like"/>
    <property type="match status" value="1"/>
</dbReference>
<keyword evidence="3" id="KW-1185">Reference proteome</keyword>
<dbReference type="EMBL" id="LSBA01000039">
    <property type="protein sequence ID" value="KXZ13178.1"/>
    <property type="molecule type" value="Genomic_DNA"/>
</dbReference>
<proteinExistence type="predicted"/>
<evidence type="ECO:0000313" key="3">
    <source>
        <dbReference type="Proteomes" id="UP000075430"/>
    </source>
</evidence>
<evidence type="ECO:0000256" key="1">
    <source>
        <dbReference type="PROSITE-ProRule" id="PRU00339"/>
    </source>
</evidence>
<dbReference type="PROSITE" id="PS50005">
    <property type="entry name" value="TPR"/>
    <property type="match status" value="1"/>
</dbReference>
<dbReference type="Gene3D" id="1.25.40.10">
    <property type="entry name" value="Tetratricopeptide repeat domain"/>
    <property type="match status" value="1"/>
</dbReference>
<dbReference type="STRING" id="1793963.AXI58_05750"/>
<sequence length="371" mass="44287">MIEVIAHEKVAKKISDWYEEIKKHKTESAKALREQLLTDLQNMTQHQTVLLYFNLIDSRYKLLMEEYEQTDDILKTIQLNADKEKTDQMIQYYYYFFSGMHEFYKKRFTKAINFYRIAESRLQHIPNEIERAEFNYQVAIAYYEIRQNYFAMNHAEKALEIYRANEMYAVREAQCLMVIGCNRMDLFHYQQAEKILQTAVHQASKAGDGHIEALAHFNLGICYERQEKLTEARVAFETALEKKEHRSSAYAVRSMYMLSRVLFKQEQTDEGRFWLYKALQAAEEKNESSYKQKLRILQHVFIDHNEEMLAAAFDELKHHELWSDVTDLTYQAAKHFKKQENYKLAAKYFQESIDANDQILRLTEGIRNENM</sequence>
<dbReference type="Pfam" id="PF13424">
    <property type="entry name" value="TPR_12"/>
    <property type="match status" value="1"/>
</dbReference>
<dbReference type="InterPro" id="IPR019734">
    <property type="entry name" value="TPR_rpt"/>
</dbReference>
<organism evidence="2 3">
    <name type="scientific">Bacillus nakamurai</name>
    <dbReference type="NCBI Taxonomy" id="1793963"/>
    <lineage>
        <taxon>Bacteria</taxon>
        <taxon>Bacillati</taxon>
        <taxon>Bacillota</taxon>
        <taxon>Bacilli</taxon>
        <taxon>Bacillales</taxon>
        <taxon>Bacillaceae</taxon>
        <taxon>Bacillus</taxon>
    </lineage>
</organism>
<gene>
    <name evidence="2" type="ORF">AXI58_05750</name>
</gene>
<dbReference type="OrthoDB" id="2957368at2"/>
<comment type="caution">
    <text evidence="2">The sequence shown here is derived from an EMBL/GenBank/DDBJ whole genome shotgun (WGS) entry which is preliminary data.</text>
</comment>
<dbReference type="AlphaFoldDB" id="A0A150F2S6"/>
<dbReference type="SMART" id="SM00028">
    <property type="entry name" value="TPR"/>
    <property type="match status" value="6"/>
</dbReference>
<feature type="repeat" description="TPR" evidence="1">
    <location>
        <begin position="213"/>
        <end position="246"/>
    </location>
</feature>
<accession>A0A150F2S6</accession>
<keyword evidence="1" id="KW-0802">TPR repeat</keyword>
<reference evidence="3" key="1">
    <citation type="submission" date="2016-02" db="EMBL/GenBank/DDBJ databases">
        <authorList>
            <person name="Dunlap C."/>
        </authorList>
    </citation>
    <scope>NUCLEOTIDE SEQUENCE [LARGE SCALE GENOMIC DNA]</scope>
    <source>
        <strain evidence="3">NRRL B-41092</strain>
    </source>
</reference>